<protein>
    <submittedName>
        <fullName evidence="3">Beta-carotene ketolase (CrtW type)</fullName>
    </submittedName>
    <submittedName>
        <fullName evidence="4">Fatty acid desaturase</fullName>
    </submittedName>
</protein>
<name>A0A497XUU3_9SPHI</name>
<feature type="transmembrane region" description="Helical" evidence="1">
    <location>
        <begin position="165"/>
        <end position="184"/>
    </location>
</feature>
<accession>A0A497XUU3</accession>
<reference evidence="3 5" key="1">
    <citation type="submission" date="2018-10" db="EMBL/GenBank/DDBJ databases">
        <title>Genomic Encyclopedia of Archaeal and Bacterial Type Strains, Phase II (KMG-II): from individual species to whole genera.</title>
        <authorList>
            <person name="Goeker M."/>
        </authorList>
    </citation>
    <scope>NUCLEOTIDE SEQUENCE [LARGE SCALE GENOMIC DNA]</scope>
    <source>
        <strain evidence="3 5">DSM 19624</strain>
    </source>
</reference>
<feature type="transmembrane region" description="Helical" evidence="1">
    <location>
        <begin position="53"/>
        <end position="73"/>
    </location>
</feature>
<keyword evidence="1" id="KW-0812">Transmembrane</keyword>
<reference evidence="4 6" key="2">
    <citation type="submission" date="2019-03" db="EMBL/GenBank/DDBJ databases">
        <authorList>
            <person name="He R.-H."/>
        </authorList>
    </citation>
    <scope>NUCLEOTIDE SEQUENCE [LARGE SCALE GENOMIC DNA]</scope>
    <source>
        <strain evidence="4 6">DSM 19624</strain>
    </source>
</reference>
<dbReference type="InterPro" id="IPR005804">
    <property type="entry name" value="FA_desaturase_dom"/>
</dbReference>
<evidence type="ECO:0000259" key="2">
    <source>
        <dbReference type="Pfam" id="PF00487"/>
    </source>
</evidence>
<keyword evidence="1" id="KW-1133">Transmembrane helix</keyword>
<feature type="domain" description="Fatty acid desaturase" evidence="2">
    <location>
        <begin position="130"/>
        <end position="234"/>
    </location>
</feature>
<feature type="transmembrane region" description="Helical" evidence="1">
    <location>
        <begin position="132"/>
        <end position="153"/>
    </location>
</feature>
<gene>
    <name evidence="3" type="ORF">BCL90_5002</name>
    <name evidence="4" type="ORF">E3V97_22700</name>
</gene>
<dbReference type="EMBL" id="SOPX01000005">
    <property type="protein sequence ID" value="TFB28928.1"/>
    <property type="molecule type" value="Genomic_DNA"/>
</dbReference>
<keyword evidence="6" id="KW-1185">Reference proteome</keyword>
<dbReference type="GO" id="GO:0006629">
    <property type="term" value="P:lipid metabolic process"/>
    <property type="evidence" value="ECO:0007669"/>
    <property type="project" value="InterPro"/>
</dbReference>
<organism evidence="3 5">
    <name type="scientific">Pedobacter alluvionis</name>
    <dbReference type="NCBI Taxonomy" id="475253"/>
    <lineage>
        <taxon>Bacteria</taxon>
        <taxon>Pseudomonadati</taxon>
        <taxon>Bacteroidota</taxon>
        <taxon>Sphingobacteriia</taxon>
        <taxon>Sphingobacteriales</taxon>
        <taxon>Sphingobacteriaceae</taxon>
        <taxon>Pedobacter</taxon>
    </lineage>
</organism>
<evidence type="ECO:0000313" key="4">
    <source>
        <dbReference type="EMBL" id="TFB28928.1"/>
    </source>
</evidence>
<dbReference type="Pfam" id="PF00487">
    <property type="entry name" value="FA_desaturase"/>
    <property type="match status" value="1"/>
</dbReference>
<sequence>MPIEQGFLNLQNHKLKAINPYTGILVALTVIICWFVSLYFLLTWDFAWNNSLVYLMVFVQMHFYTGLFITAHDAMHGTISPNQKANNFIGYLSVFLYAGFFYNRLYTKHHQHHRHVHTENDPDFAPHGFWKWYFSFMLNYVTVIQLVIMAIAFNVLKIWVDEKNLLLFWVLPSLLSTFQLFYFGTYLPHKGEHDNEYHSSSLQKNHFVAFITCYFFGYHLEHHQKPAMPWWQLYKTKG</sequence>
<evidence type="ECO:0000256" key="1">
    <source>
        <dbReference type="SAM" id="Phobius"/>
    </source>
</evidence>
<dbReference type="Proteomes" id="UP000273898">
    <property type="component" value="Unassembled WGS sequence"/>
</dbReference>
<feature type="transmembrane region" description="Helical" evidence="1">
    <location>
        <begin position="85"/>
        <end position="102"/>
    </location>
</feature>
<evidence type="ECO:0000313" key="3">
    <source>
        <dbReference type="EMBL" id="RLJ72160.1"/>
    </source>
</evidence>
<evidence type="ECO:0000313" key="6">
    <source>
        <dbReference type="Proteomes" id="UP000297429"/>
    </source>
</evidence>
<proteinExistence type="predicted"/>
<dbReference type="Proteomes" id="UP000297429">
    <property type="component" value="Unassembled WGS sequence"/>
</dbReference>
<dbReference type="EMBL" id="RCCK01000015">
    <property type="protein sequence ID" value="RLJ72160.1"/>
    <property type="molecule type" value="Genomic_DNA"/>
</dbReference>
<dbReference type="AlphaFoldDB" id="A0A497XUU3"/>
<evidence type="ECO:0000313" key="5">
    <source>
        <dbReference type="Proteomes" id="UP000273898"/>
    </source>
</evidence>
<feature type="transmembrane region" description="Helical" evidence="1">
    <location>
        <begin position="21"/>
        <end position="41"/>
    </location>
</feature>
<dbReference type="OrthoDB" id="9792534at2"/>
<keyword evidence="1" id="KW-0472">Membrane</keyword>
<comment type="caution">
    <text evidence="3">The sequence shown here is derived from an EMBL/GenBank/DDBJ whole genome shotgun (WGS) entry which is preliminary data.</text>
</comment>